<dbReference type="Pfam" id="PF02620">
    <property type="entry name" value="YceD"/>
    <property type="match status" value="1"/>
</dbReference>
<evidence type="ECO:0000313" key="6">
    <source>
        <dbReference type="EMBL" id="PHI30762.1"/>
    </source>
</evidence>
<dbReference type="EMBL" id="CAADJA010000002">
    <property type="protein sequence ID" value="VFS50423.1"/>
    <property type="molecule type" value="Genomic_DNA"/>
</dbReference>
<dbReference type="InterPro" id="IPR039255">
    <property type="entry name" value="YceD_bac"/>
</dbReference>
<dbReference type="AlphaFoldDB" id="A0A2C6DR09"/>
<evidence type="ECO:0000256" key="3">
    <source>
        <dbReference type="ARBA" id="ARBA00015716"/>
    </source>
</evidence>
<evidence type="ECO:0000256" key="4">
    <source>
        <dbReference type="ARBA" id="ARBA00022517"/>
    </source>
</evidence>
<dbReference type="STRING" id="1111728.GCA_000427805_02979"/>
<proteinExistence type="inferred from homology"/>
<keyword evidence="4" id="KW-0690">Ribosome biogenesis</keyword>
<dbReference type="RefSeq" id="WP_029095368.1">
    <property type="nucleotide sequence ID" value="NZ_BRLG01000001.1"/>
</dbReference>
<gene>
    <name evidence="6" type="ORF">CRN84_16170</name>
    <name evidence="7" type="ORF">NCTC12282_04500</name>
</gene>
<name>A0A2C6DR09_9GAMM</name>
<dbReference type="Proteomes" id="UP000224974">
    <property type="component" value="Unassembled WGS sequence"/>
</dbReference>
<comment type="similarity">
    <text evidence="2">Belongs to the DUF177 domain family.</text>
</comment>
<sequence length="173" mass="19120">MQKVKLPLTIDPLRTAQKSLDYAGIYSADQVVRLAESVVSVDGDIDAEVSFNIDNQRLVVITGKASVPVTLMCQRCNHNFEYIVHATYCFCPVKNDEQAEALPAGYEPIEVDNFGEIDLLALIEDELILSLPIAPVHEYEHCEVSDADMIFGQLPAEAEKPNPFAVLASLKQK</sequence>
<evidence type="ECO:0000313" key="8">
    <source>
        <dbReference type="Proteomes" id="UP000224974"/>
    </source>
</evidence>
<comment type="function">
    <text evidence="1">Plays a role in synthesis, processing and/or stability of 23S rRNA.</text>
</comment>
<evidence type="ECO:0000313" key="7">
    <source>
        <dbReference type="EMBL" id="VFS50423.1"/>
    </source>
</evidence>
<dbReference type="Proteomes" id="UP000373449">
    <property type="component" value="Unassembled WGS sequence"/>
</dbReference>
<dbReference type="NCBIfam" id="NF008395">
    <property type="entry name" value="PRK11193.1"/>
    <property type="match status" value="1"/>
</dbReference>
<evidence type="ECO:0000256" key="2">
    <source>
        <dbReference type="ARBA" id="ARBA00010740"/>
    </source>
</evidence>
<accession>A0A2C6DR09</accession>
<evidence type="ECO:0000313" key="9">
    <source>
        <dbReference type="Proteomes" id="UP000373449"/>
    </source>
</evidence>
<dbReference type="GO" id="GO:0042254">
    <property type="term" value="P:ribosome biogenesis"/>
    <property type="evidence" value="ECO:0007669"/>
    <property type="project" value="UniProtKB-KW"/>
</dbReference>
<protein>
    <recommendedName>
        <fullName evidence="3">Large ribosomal RNA subunit accumulation protein YceD</fullName>
    </recommendedName>
    <alternativeName>
        <fullName evidence="5">23S rRNA accumulation protein YceD</fullName>
    </alternativeName>
</protein>
<reference evidence="8" key="1">
    <citation type="submission" date="2017-09" db="EMBL/GenBank/DDBJ databases">
        <title>FDA dAtabase for Regulatory Grade micrObial Sequences (FDA-ARGOS): Supporting development and validation of Infectious Disease Dx tests.</title>
        <authorList>
            <person name="Minogue T."/>
            <person name="Wolcott M."/>
            <person name="Wasieloski L."/>
            <person name="Aguilar W."/>
            <person name="Moore D."/>
            <person name="Tallon L."/>
            <person name="Sadzewicz L."/>
            <person name="Ott S."/>
            <person name="Zhao X."/>
            <person name="Nagaraj S."/>
            <person name="Vavikolanu K."/>
            <person name="Aluvathingal J."/>
            <person name="Nadendla S."/>
            <person name="Sichtig H."/>
        </authorList>
    </citation>
    <scope>NUCLEOTIDE SEQUENCE [LARGE SCALE GENOMIC DNA]</scope>
    <source>
        <strain evidence="8">FDAARGOS_387</strain>
    </source>
</reference>
<reference evidence="6" key="2">
    <citation type="submission" date="2017-09" db="EMBL/GenBank/DDBJ databases">
        <title>FDA dAtabase for Regulatory Grade micrObial Sequences (FDA-ARGOS): Supporting development and validation of Infectious Disease Dx tests.</title>
        <authorList>
            <person name="Minogue T."/>
            <person name="Wolcott M."/>
            <person name="Wasieloski L."/>
            <person name="Aguilar W."/>
            <person name="Moore D."/>
            <person name="Tallon L.J."/>
            <person name="Sadzewicz L."/>
            <person name="Ott S."/>
            <person name="Zhao X."/>
            <person name="Nagaraj S."/>
            <person name="Vavikolanu K."/>
            <person name="Aluvathingal J."/>
            <person name="Nadendla S."/>
            <person name="Sichtig H."/>
        </authorList>
    </citation>
    <scope>NUCLEOTIDE SEQUENCE</scope>
    <source>
        <strain evidence="6">FDAARGOS_387</strain>
    </source>
</reference>
<organism evidence="6 8">
    <name type="scientific">Budvicia aquatica</name>
    <dbReference type="NCBI Taxonomy" id="82979"/>
    <lineage>
        <taxon>Bacteria</taxon>
        <taxon>Pseudomonadati</taxon>
        <taxon>Pseudomonadota</taxon>
        <taxon>Gammaproteobacteria</taxon>
        <taxon>Enterobacterales</taxon>
        <taxon>Budviciaceae</taxon>
        <taxon>Budvicia</taxon>
    </lineage>
</organism>
<dbReference type="OrthoDB" id="9786771at2"/>
<reference evidence="7 9" key="3">
    <citation type="submission" date="2019-03" db="EMBL/GenBank/DDBJ databases">
        <authorList>
            <consortium name="Pathogen Informatics"/>
        </authorList>
    </citation>
    <scope>NUCLEOTIDE SEQUENCE [LARGE SCALE GENOMIC DNA]</scope>
    <source>
        <strain evidence="7 9">NCTC12282</strain>
    </source>
</reference>
<dbReference type="GO" id="GO:0005829">
    <property type="term" value="C:cytosol"/>
    <property type="evidence" value="ECO:0007669"/>
    <property type="project" value="TreeGrafter"/>
</dbReference>
<evidence type="ECO:0000256" key="1">
    <source>
        <dbReference type="ARBA" id="ARBA00002868"/>
    </source>
</evidence>
<dbReference type="PANTHER" id="PTHR38099">
    <property type="entry name" value="LARGE RIBOSOMAL RNA SUBUNIT ACCUMULATION PROTEIN YCED"/>
    <property type="match status" value="1"/>
</dbReference>
<evidence type="ECO:0000256" key="5">
    <source>
        <dbReference type="ARBA" id="ARBA00031841"/>
    </source>
</evidence>
<dbReference type="InterPro" id="IPR003772">
    <property type="entry name" value="YceD"/>
</dbReference>
<keyword evidence="8" id="KW-1185">Reference proteome</keyword>
<dbReference type="PANTHER" id="PTHR38099:SF1">
    <property type="entry name" value="LARGE RIBOSOMAL RNA SUBUNIT ACCUMULATION PROTEIN YCED"/>
    <property type="match status" value="1"/>
</dbReference>
<dbReference type="EMBL" id="PDDX01000001">
    <property type="protein sequence ID" value="PHI30762.1"/>
    <property type="molecule type" value="Genomic_DNA"/>
</dbReference>